<dbReference type="AlphaFoldDB" id="A0A7E4W769"/>
<name>A0A7E4W769_PANRE</name>
<dbReference type="InterPro" id="IPR033561">
    <property type="entry name" value="FBF1"/>
</dbReference>
<protein>
    <submittedName>
        <fullName evidence="4">TACC_C domain-containing protein</fullName>
    </submittedName>
</protein>
<dbReference type="GO" id="GO:0097539">
    <property type="term" value="C:ciliary transition fiber"/>
    <property type="evidence" value="ECO:0007669"/>
    <property type="project" value="InterPro"/>
</dbReference>
<feature type="coiled-coil region" evidence="1">
    <location>
        <begin position="187"/>
        <end position="342"/>
    </location>
</feature>
<feature type="compositionally biased region" description="Low complexity" evidence="2">
    <location>
        <begin position="128"/>
        <end position="143"/>
    </location>
</feature>
<evidence type="ECO:0000256" key="2">
    <source>
        <dbReference type="SAM" id="MobiDB-lite"/>
    </source>
</evidence>
<dbReference type="GO" id="GO:0060271">
    <property type="term" value="P:cilium assembly"/>
    <property type="evidence" value="ECO:0007669"/>
    <property type="project" value="InterPro"/>
</dbReference>
<keyword evidence="1" id="KW-0175">Coiled coil</keyword>
<evidence type="ECO:0000313" key="4">
    <source>
        <dbReference type="WBParaSite" id="Pan_g7923.t1"/>
    </source>
</evidence>
<dbReference type="WBParaSite" id="Pan_g7923.t1">
    <property type="protein sequence ID" value="Pan_g7923.t1"/>
    <property type="gene ID" value="Pan_g7923"/>
</dbReference>
<reference evidence="4" key="2">
    <citation type="submission" date="2020-10" db="UniProtKB">
        <authorList>
            <consortium name="WormBaseParasite"/>
        </authorList>
    </citation>
    <scope>IDENTIFICATION</scope>
</reference>
<accession>A0A7E4W769</accession>
<dbReference type="PANTHER" id="PTHR33689">
    <property type="entry name" value="FAS-BINDING FACTOR 1"/>
    <property type="match status" value="1"/>
</dbReference>
<feature type="region of interest" description="Disordered" evidence="2">
    <location>
        <begin position="1"/>
        <end position="171"/>
    </location>
</feature>
<dbReference type="GO" id="GO:0036064">
    <property type="term" value="C:ciliary basal body"/>
    <property type="evidence" value="ECO:0007669"/>
    <property type="project" value="TreeGrafter"/>
</dbReference>
<proteinExistence type="predicted"/>
<evidence type="ECO:0000256" key="1">
    <source>
        <dbReference type="SAM" id="Coils"/>
    </source>
</evidence>
<dbReference type="GO" id="GO:0090162">
    <property type="term" value="P:establishment of epithelial cell polarity"/>
    <property type="evidence" value="ECO:0007669"/>
    <property type="project" value="InterPro"/>
</dbReference>
<feature type="compositionally biased region" description="Polar residues" evidence="2">
    <location>
        <begin position="93"/>
        <end position="104"/>
    </location>
</feature>
<feature type="compositionally biased region" description="Low complexity" evidence="2">
    <location>
        <begin position="44"/>
        <end position="62"/>
    </location>
</feature>
<reference evidence="3" key="1">
    <citation type="journal article" date="2013" name="Genetics">
        <title>The draft genome and transcriptome of Panagrellus redivivus are shaped by the harsh demands of a free-living lifestyle.</title>
        <authorList>
            <person name="Srinivasan J."/>
            <person name="Dillman A.R."/>
            <person name="Macchietto M.G."/>
            <person name="Heikkinen L."/>
            <person name="Lakso M."/>
            <person name="Fracchia K.M."/>
            <person name="Antoshechkin I."/>
            <person name="Mortazavi A."/>
            <person name="Wong G."/>
            <person name="Sternberg P.W."/>
        </authorList>
    </citation>
    <scope>NUCLEOTIDE SEQUENCE [LARGE SCALE GENOMIC DNA]</scope>
    <source>
        <strain evidence="3">MT8872</strain>
    </source>
</reference>
<evidence type="ECO:0000313" key="3">
    <source>
        <dbReference type="Proteomes" id="UP000492821"/>
    </source>
</evidence>
<keyword evidence="3" id="KW-1185">Reference proteome</keyword>
<dbReference type="PANTHER" id="PTHR33689:SF1">
    <property type="entry name" value="FAS-BINDING FACTOR 1"/>
    <property type="match status" value="1"/>
</dbReference>
<organism evidence="3 4">
    <name type="scientific">Panagrellus redivivus</name>
    <name type="common">Microworm</name>
    <dbReference type="NCBI Taxonomy" id="6233"/>
    <lineage>
        <taxon>Eukaryota</taxon>
        <taxon>Metazoa</taxon>
        <taxon>Ecdysozoa</taxon>
        <taxon>Nematoda</taxon>
        <taxon>Chromadorea</taxon>
        <taxon>Rhabditida</taxon>
        <taxon>Tylenchina</taxon>
        <taxon>Panagrolaimomorpha</taxon>
        <taxon>Panagrolaimoidea</taxon>
        <taxon>Panagrolaimidae</taxon>
        <taxon>Panagrellus</taxon>
    </lineage>
</organism>
<sequence length="477" mass="54684">MSDDDLFLPEDSTTGNADSDFIGSLFGGPRAVKKEKKTVEDLFRTPSTRPASAAPSTSTTSPPKRRPGVTFLDPPVSSTKSLPLSEPVKTESRPATTDLLNSLFSGTTSGSRRTRPTDAVGSEAASVTGKTTTGSRRPTSSSGLDFLDSNEPPPRIEHAPTPAPPPPRNDAEIETLRREMSTLKYEKDEDLRTIRDLQSKISALKDEHHRHIEDLQIGHKREIEELQRKHNEELQQVKKVDEIQADILENVKQYHSVFDDVRNSLFAIQSNADDLKGQVEAIERRDDQTKNAVDFANRQVDEAQNRLYQELQEFEQKRVNSVKFLEEQIEKLTRIYEDEIVTGRRWIQQERQKLLVEKKAFQDEQIGIITTVEQKKEDLEELKSDFLKKEHDLLVRVINERTMLTETQRQFELQRNADIIRLRKEAEELEVCFNQVQNALIAIDALRKEYELKNKHVSDSQFMIRLHQTANSVFRCR</sequence>
<dbReference type="GO" id="GO:0005814">
    <property type="term" value="C:centriole"/>
    <property type="evidence" value="ECO:0007669"/>
    <property type="project" value="TreeGrafter"/>
</dbReference>
<dbReference type="Proteomes" id="UP000492821">
    <property type="component" value="Unassembled WGS sequence"/>
</dbReference>